<keyword evidence="3" id="KW-1185">Reference proteome</keyword>
<protein>
    <submittedName>
        <fullName evidence="2">Uncharacterized protein C56F8.12</fullName>
    </submittedName>
</protein>
<dbReference type="InterPro" id="IPR018830">
    <property type="entry name" value="DUF2434"/>
</dbReference>
<dbReference type="AlphaFoldDB" id="R4X6D3"/>
<keyword evidence="1" id="KW-1133">Transmembrane helix</keyword>
<dbReference type="VEuPathDB" id="FungiDB:TAPDE_000105"/>
<comment type="caution">
    <text evidence="2">The sequence shown here is derived from an EMBL/GenBank/DDBJ whole genome shotgun (WGS) entry which is preliminary data.</text>
</comment>
<feature type="transmembrane region" description="Helical" evidence="1">
    <location>
        <begin position="201"/>
        <end position="223"/>
    </location>
</feature>
<keyword evidence="1" id="KW-0472">Membrane</keyword>
<feature type="transmembrane region" description="Helical" evidence="1">
    <location>
        <begin position="72"/>
        <end position="93"/>
    </location>
</feature>
<evidence type="ECO:0000256" key="1">
    <source>
        <dbReference type="SAM" id="Phobius"/>
    </source>
</evidence>
<reference evidence="2 3" key="1">
    <citation type="journal article" date="2013" name="MBio">
        <title>Genome sequencing of the plant pathogen Taphrina deformans, the causal agent of peach leaf curl.</title>
        <authorList>
            <person name="Cisse O.H."/>
            <person name="Almeida J.M.G.C.F."/>
            <person name="Fonseca A."/>
            <person name="Kumar A.A."/>
            <person name="Salojaervi J."/>
            <person name="Overmyer K."/>
            <person name="Hauser P.M."/>
            <person name="Pagni M."/>
        </authorList>
    </citation>
    <scope>NUCLEOTIDE SEQUENCE [LARGE SCALE GENOMIC DNA]</scope>
    <source>
        <strain evidence="3">PYCC 5710 / ATCC 11124 / CBS 356.35 / IMI 108563 / JCM 9778 / NBRC 8474</strain>
    </source>
</reference>
<organism evidence="2 3">
    <name type="scientific">Taphrina deformans (strain PYCC 5710 / ATCC 11124 / CBS 356.35 / IMI 108563 / JCM 9778 / NBRC 8474)</name>
    <name type="common">Peach leaf curl fungus</name>
    <name type="synonym">Lalaria deformans</name>
    <dbReference type="NCBI Taxonomy" id="1097556"/>
    <lineage>
        <taxon>Eukaryota</taxon>
        <taxon>Fungi</taxon>
        <taxon>Dikarya</taxon>
        <taxon>Ascomycota</taxon>
        <taxon>Taphrinomycotina</taxon>
        <taxon>Taphrinomycetes</taxon>
        <taxon>Taphrinales</taxon>
        <taxon>Taphrinaceae</taxon>
        <taxon>Taphrina</taxon>
    </lineage>
</organism>
<feature type="transmembrane region" description="Helical" evidence="1">
    <location>
        <begin position="243"/>
        <end position="264"/>
    </location>
</feature>
<keyword evidence="1" id="KW-0812">Transmembrane</keyword>
<accession>R4X6D3</accession>
<evidence type="ECO:0000313" key="3">
    <source>
        <dbReference type="Proteomes" id="UP000013776"/>
    </source>
</evidence>
<name>R4X6D3_TAPDE</name>
<feature type="transmembrane region" description="Helical" evidence="1">
    <location>
        <begin position="271"/>
        <end position="289"/>
    </location>
</feature>
<dbReference type="EMBL" id="CAHR02000003">
    <property type="protein sequence ID" value="CCG80590.1"/>
    <property type="molecule type" value="Genomic_DNA"/>
</dbReference>
<evidence type="ECO:0000313" key="2">
    <source>
        <dbReference type="EMBL" id="CCG80590.1"/>
    </source>
</evidence>
<feature type="transmembrane region" description="Helical" evidence="1">
    <location>
        <begin position="116"/>
        <end position="134"/>
    </location>
</feature>
<dbReference type="STRING" id="1097556.R4X6D3"/>
<dbReference type="Pfam" id="PF10361">
    <property type="entry name" value="DUF2434"/>
    <property type="match status" value="1"/>
</dbReference>
<proteinExistence type="predicted"/>
<feature type="transmembrane region" description="Helical" evidence="1">
    <location>
        <begin position="309"/>
        <end position="328"/>
    </location>
</feature>
<gene>
    <name evidence="2" type="ORF">TAPDE_000105</name>
</gene>
<dbReference type="OrthoDB" id="5308502at2759"/>
<dbReference type="eggNOG" id="ENOG502QWQE">
    <property type="taxonomic scope" value="Eukaryota"/>
</dbReference>
<sequence length="411" mass="47264">MPFANASQIDVFAQYNYSYLYANGSTYFNGTISNATQCYMLRVPYLPQIFPNGTIVNGTGCSTPINAIASHGISGIVFACMFVLMIPLCVYSLNRHGRRAYTAKNRVYPYGKRWEFYWQLITIVFILISSFCSIDIDRVVIQGGSTGAYDLFWAASLPTCQASIWELSRNWGQIESDKFRTRHIEMSLEQHERRVTTTFQFWMPILFYVMDFLALFLTSFRPWTAVYQGNMYAATDGRFKAGALFSVFAYLVNLWIIVNAIYAYKPDLRQFHFYTVALCMTSVLVRVIYTNYSMYLPNGWTISAFNPQVNVVYTVILGYIPVLLVFIFENARGIRMENVDKKMKREKIAAERQYQAQFNKTKGLGTTITTTDSGMMRSDVNASWLSNKMPVPQSHELKNFSYVVDRRPSEQ</sequence>
<dbReference type="Proteomes" id="UP000013776">
    <property type="component" value="Unassembled WGS sequence"/>
</dbReference>